<gene>
    <name evidence="2" type="ORF">BDZ94DRAFT_1321834</name>
</gene>
<feature type="region of interest" description="Disordered" evidence="1">
    <location>
        <begin position="361"/>
        <end position="401"/>
    </location>
</feature>
<name>A0A9P6CES7_9AGAR</name>
<protein>
    <submittedName>
        <fullName evidence="2">Uncharacterized protein</fullName>
    </submittedName>
</protein>
<dbReference type="EMBL" id="MU150263">
    <property type="protein sequence ID" value="KAF9463296.1"/>
    <property type="molecule type" value="Genomic_DNA"/>
</dbReference>
<feature type="region of interest" description="Disordered" evidence="1">
    <location>
        <begin position="171"/>
        <end position="191"/>
    </location>
</feature>
<evidence type="ECO:0000313" key="2">
    <source>
        <dbReference type="EMBL" id="KAF9463296.1"/>
    </source>
</evidence>
<dbReference type="AlphaFoldDB" id="A0A9P6CES7"/>
<dbReference type="Proteomes" id="UP000807353">
    <property type="component" value="Unassembled WGS sequence"/>
</dbReference>
<feature type="region of interest" description="Disordered" evidence="1">
    <location>
        <begin position="314"/>
        <end position="339"/>
    </location>
</feature>
<dbReference type="OrthoDB" id="3068562at2759"/>
<feature type="region of interest" description="Disordered" evidence="1">
    <location>
        <begin position="497"/>
        <end position="550"/>
    </location>
</feature>
<evidence type="ECO:0000256" key="1">
    <source>
        <dbReference type="SAM" id="MobiDB-lite"/>
    </source>
</evidence>
<proteinExistence type="predicted"/>
<comment type="caution">
    <text evidence="2">The sequence shown here is derived from an EMBL/GenBank/DDBJ whole genome shotgun (WGS) entry which is preliminary data.</text>
</comment>
<reference evidence="2" key="1">
    <citation type="submission" date="2020-11" db="EMBL/GenBank/DDBJ databases">
        <authorList>
            <consortium name="DOE Joint Genome Institute"/>
            <person name="Ahrendt S."/>
            <person name="Riley R."/>
            <person name="Andreopoulos W."/>
            <person name="Labutti K."/>
            <person name="Pangilinan J."/>
            <person name="Ruiz-Duenas F.J."/>
            <person name="Barrasa J.M."/>
            <person name="Sanchez-Garcia M."/>
            <person name="Camarero S."/>
            <person name="Miyauchi S."/>
            <person name="Serrano A."/>
            <person name="Linde D."/>
            <person name="Babiker R."/>
            <person name="Drula E."/>
            <person name="Ayuso-Fernandez I."/>
            <person name="Pacheco R."/>
            <person name="Padilla G."/>
            <person name="Ferreira P."/>
            <person name="Barriuso J."/>
            <person name="Kellner H."/>
            <person name="Castanera R."/>
            <person name="Alfaro M."/>
            <person name="Ramirez L."/>
            <person name="Pisabarro A.G."/>
            <person name="Kuo A."/>
            <person name="Tritt A."/>
            <person name="Lipzen A."/>
            <person name="He G."/>
            <person name="Yan M."/>
            <person name="Ng V."/>
            <person name="Cullen D."/>
            <person name="Martin F."/>
            <person name="Rosso M.-N."/>
            <person name="Henrissat B."/>
            <person name="Hibbett D."/>
            <person name="Martinez A.T."/>
            <person name="Grigoriev I.V."/>
        </authorList>
    </citation>
    <scope>NUCLEOTIDE SEQUENCE</scope>
    <source>
        <strain evidence="2">CBS 247.69</strain>
    </source>
</reference>
<evidence type="ECO:0000313" key="3">
    <source>
        <dbReference type="Proteomes" id="UP000807353"/>
    </source>
</evidence>
<feature type="compositionally biased region" description="Pro residues" evidence="1">
    <location>
        <begin position="383"/>
        <end position="393"/>
    </location>
</feature>
<accession>A0A9P6CES7</accession>
<sequence length="550" mass="59810">MGRAWTTPDQKSWLELQIPDFLEAQKSSRTDRFHQLTSEAWFQTWPESISNGADSDSRTSQVTKRKKQLRNWFSWNSQPAKRMRSVKSSVFLDALKKPSKGTRVPRPVEAYQRLYKLKTRSAISTALKAAGNITKSHRLNIIKAVLAEMLSTENPEVLAAVTMYVEQEREKRASGGLGETVESGPEGSDVRTPAQVNRAIQEFPLAAHSFLESVAAETGWIIHLVAAGPNPAANGEIASIEQYFGPKSIAGNTFQQAHSGYEQHVERPFLSHVQGIFPLELRKQRTLYGLNICHEPADSDKLDPSVSIPTNTTLTTPILAPPGGPLTPPPTTDTSLANEYGTPDLNALFKDLDSHFGTFSDRDSSVGVGPAGMQPSSALAIPDTPPPQPPSSPHLPTGADHIPYLCSSPLTTPHSTEKQVLSVTCRSTVISPVAVPVINPSDPSFIDYTIRGTSNNIVDITNSTIGTSPAKHQDTSKNRAVTIARKKTVHTKVAAVRQKSSKRRAALVEEAISTSRPRRKIQPPPRADRTPSPPPGAKEANFVTKAESSS</sequence>
<keyword evidence="3" id="KW-1185">Reference proteome</keyword>
<organism evidence="2 3">
    <name type="scientific">Collybia nuda</name>
    <dbReference type="NCBI Taxonomy" id="64659"/>
    <lineage>
        <taxon>Eukaryota</taxon>
        <taxon>Fungi</taxon>
        <taxon>Dikarya</taxon>
        <taxon>Basidiomycota</taxon>
        <taxon>Agaricomycotina</taxon>
        <taxon>Agaricomycetes</taxon>
        <taxon>Agaricomycetidae</taxon>
        <taxon>Agaricales</taxon>
        <taxon>Tricholomatineae</taxon>
        <taxon>Clitocybaceae</taxon>
        <taxon>Collybia</taxon>
    </lineage>
</organism>
<feature type="compositionally biased region" description="Pro residues" evidence="1">
    <location>
        <begin position="319"/>
        <end position="331"/>
    </location>
</feature>